<protein>
    <recommendedName>
        <fullName evidence="16">phytol kinase</fullName>
        <ecNumber evidence="16">2.7.1.182</ecNumber>
    </recommendedName>
</protein>
<organism evidence="20 21">
    <name type="scientific">Cylindrobasidium torrendii FP15055 ss-10</name>
    <dbReference type="NCBI Taxonomy" id="1314674"/>
    <lineage>
        <taxon>Eukaryota</taxon>
        <taxon>Fungi</taxon>
        <taxon>Dikarya</taxon>
        <taxon>Basidiomycota</taxon>
        <taxon>Agaricomycotina</taxon>
        <taxon>Agaricomycetes</taxon>
        <taxon>Agaricomycetidae</taxon>
        <taxon>Agaricales</taxon>
        <taxon>Marasmiineae</taxon>
        <taxon>Physalacriaceae</taxon>
        <taxon>Cylindrobasidium</taxon>
    </lineage>
</organism>
<evidence type="ECO:0000256" key="11">
    <source>
        <dbReference type="ARBA" id="ARBA00022833"/>
    </source>
</evidence>
<evidence type="ECO:0000256" key="6">
    <source>
        <dbReference type="ARBA" id="ARBA00022679"/>
    </source>
</evidence>
<keyword evidence="10" id="KW-0418">Kinase</keyword>
<dbReference type="OrthoDB" id="432970at2759"/>
<name>A0A0D7B264_9AGAR</name>
<keyword evidence="4" id="KW-0150">Chloroplast</keyword>
<evidence type="ECO:0000256" key="7">
    <source>
        <dbReference type="ARBA" id="ARBA00022692"/>
    </source>
</evidence>
<evidence type="ECO:0000256" key="15">
    <source>
        <dbReference type="ARBA" id="ARBA00024015"/>
    </source>
</evidence>
<evidence type="ECO:0000256" key="10">
    <source>
        <dbReference type="ARBA" id="ARBA00022777"/>
    </source>
</evidence>
<keyword evidence="21" id="KW-1185">Reference proteome</keyword>
<keyword evidence="11" id="KW-0862">Zinc</keyword>
<dbReference type="EC" id="2.7.1.182" evidence="16"/>
<dbReference type="PROSITE" id="PS50865">
    <property type="entry name" value="ZF_MYND_2"/>
    <property type="match status" value="1"/>
</dbReference>
<keyword evidence="7" id="KW-0812">Transmembrane</keyword>
<dbReference type="PANTHER" id="PTHR32523">
    <property type="entry name" value="PHYTOL KINASE 1, CHLOROPLASTIC"/>
    <property type="match status" value="1"/>
</dbReference>
<comment type="similarity">
    <text evidence="3">Belongs to the polyprenol kinase family.</text>
</comment>
<comment type="catalytic activity">
    <reaction evidence="17">
        <text>phytol + CTP = phytyl phosphate + CDP + H(+)</text>
        <dbReference type="Rhea" id="RHEA:38055"/>
        <dbReference type="ChEBI" id="CHEBI:15378"/>
        <dbReference type="ChEBI" id="CHEBI:17327"/>
        <dbReference type="ChEBI" id="CHEBI:37563"/>
        <dbReference type="ChEBI" id="CHEBI:58069"/>
        <dbReference type="ChEBI" id="CHEBI:75483"/>
        <dbReference type="EC" id="2.7.1.182"/>
    </reaction>
</comment>
<accession>A0A0D7B264</accession>
<evidence type="ECO:0000313" key="21">
    <source>
        <dbReference type="Proteomes" id="UP000054007"/>
    </source>
</evidence>
<keyword evidence="5" id="KW-0934">Plastid</keyword>
<evidence type="ECO:0000256" key="2">
    <source>
        <dbReference type="ARBA" id="ARBA00004229"/>
    </source>
</evidence>
<evidence type="ECO:0000259" key="19">
    <source>
        <dbReference type="PROSITE" id="PS50865"/>
    </source>
</evidence>
<evidence type="ECO:0000313" key="20">
    <source>
        <dbReference type="EMBL" id="KIY64592.1"/>
    </source>
</evidence>
<evidence type="ECO:0000256" key="18">
    <source>
        <dbReference type="PROSITE-ProRule" id="PRU00134"/>
    </source>
</evidence>
<keyword evidence="13" id="KW-1133">Transmembrane helix</keyword>
<dbReference type="SUPFAM" id="SSF144232">
    <property type="entry name" value="HIT/MYND zinc finger-like"/>
    <property type="match status" value="1"/>
</dbReference>
<comment type="subcellular location">
    <subcellularLocation>
        <location evidence="1">Membrane</location>
        <topology evidence="1">Multi-pass membrane protein</topology>
    </subcellularLocation>
    <subcellularLocation>
        <location evidence="2">Plastid</location>
        <location evidence="2">Chloroplast</location>
    </subcellularLocation>
</comment>
<dbReference type="GO" id="GO:0010276">
    <property type="term" value="F:phytol kinase activity"/>
    <property type="evidence" value="ECO:0007669"/>
    <property type="project" value="UniProtKB-EC"/>
</dbReference>
<evidence type="ECO:0000256" key="12">
    <source>
        <dbReference type="ARBA" id="ARBA00022946"/>
    </source>
</evidence>
<evidence type="ECO:0000256" key="9">
    <source>
        <dbReference type="ARBA" id="ARBA00022771"/>
    </source>
</evidence>
<evidence type="ECO:0000256" key="5">
    <source>
        <dbReference type="ARBA" id="ARBA00022640"/>
    </source>
</evidence>
<keyword evidence="12" id="KW-0809">Transit peptide</keyword>
<dbReference type="InterPro" id="IPR002893">
    <property type="entry name" value="Znf_MYND"/>
</dbReference>
<evidence type="ECO:0000256" key="14">
    <source>
        <dbReference type="ARBA" id="ARBA00023136"/>
    </source>
</evidence>
<proteinExistence type="inferred from homology"/>
<dbReference type="Gene3D" id="6.10.140.2220">
    <property type="match status" value="1"/>
</dbReference>
<keyword evidence="14" id="KW-0472">Membrane</keyword>
<dbReference type="STRING" id="1314674.A0A0D7B264"/>
<evidence type="ECO:0000256" key="1">
    <source>
        <dbReference type="ARBA" id="ARBA00004141"/>
    </source>
</evidence>
<comment type="pathway">
    <text evidence="15">Cofactor biosynthesis; tocopherol biosynthesis.</text>
</comment>
<dbReference type="AlphaFoldDB" id="A0A0D7B264"/>
<dbReference type="InterPro" id="IPR039606">
    <property type="entry name" value="Phytol/farnesol_kinase"/>
</dbReference>
<evidence type="ECO:0000256" key="13">
    <source>
        <dbReference type="ARBA" id="ARBA00022989"/>
    </source>
</evidence>
<dbReference type="GO" id="GO:0016020">
    <property type="term" value="C:membrane"/>
    <property type="evidence" value="ECO:0007669"/>
    <property type="project" value="UniProtKB-SubCell"/>
</dbReference>
<keyword evidence="8" id="KW-0479">Metal-binding</keyword>
<dbReference type="Pfam" id="PF01753">
    <property type="entry name" value="zf-MYND"/>
    <property type="match status" value="1"/>
</dbReference>
<evidence type="ECO:0000256" key="3">
    <source>
        <dbReference type="ARBA" id="ARBA00010794"/>
    </source>
</evidence>
<evidence type="ECO:0000256" key="8">
    <source>
        <dbReference type="ARBA" id="ARBA00022723"/>
    </source>
</evidence>
<keyword evidence="6" id="KW-0808">Transferase</keyword>
<sequence>MSEAKNDALSIANPAAQRLAALKYVTNHILQWHPCSGVFDTIVLPLLAFYLHPSKCPSIADSPSQWEDQLDFAWSCLLLLRESAKGGNTDKMIVEGALSKWWPGLSRWMLYLFRRAIEDGNILEGKWRDVLVTALSFSTIPHVMDDPRIADATWHRSADVGFAFAQLSHSLMSYVLAKYSSDPQPENGYDALAMDMSTDTAHRIILATAATSGIPGATPNLPQALTSPSLGESAITCLITALSIRPLPFTVLDRALTSVNDAAGSNCFWLAEQRAVYWNMMALRAIVKRIPNSLTLPPTHDLIPHCAVTALIYLFYALSYMSRDSIPDLAHLGIFRILVGLAPLIDHPSSVFDITDLKTTIQRFLFQLTVFAGWKCIARAVGPYIEALRVYESGGDIVDGAINSRRSFIDVLSELHEASMSYGDRSQRICWCPTCLTATPEDYGQENGPLCRACSRCRAVAYCSSECQTEHWNLGHKMECRRVREKEQLYRSERRPGCNSTDVKQLPPIQLKQMTFMYHYVEHILTKNLDFIYTHFVDPATGAYINMDDTIYVMFFENPPVYFKKGPIQNSFWGYEMSEVHRFVQFGVPWNMPHSAFDGTFSSPDMEVLFGTVELPAEGDVFENGSTLELAVARSRYAPCPLGGWWITRRGVQ</sequence>
<reference evidence="20 21" key="1">
    <citation type="journal article" date="2015" name="Fungal Genet. Biol.">
        <title>Evolution of novel wood decay mechanisms in Agaricales revealed by the genome sequences of Fistulina hepatica and Cylindrobasidium torrendii.</title>
        <authorList>
            <person name="Floudas D."/>
            <person name="Held B.W."/>
            <person name="Riley R."/>
            <person name="Nagy L.G."/>
            <person name="Koehler G."/>
            <person name="Ransdell A.S."/>
            <person name="Younus H."/>
            <person name="Chow J."/>
            <person name="Chiniquy J."/>
            <person name="Lipzen A."/>
            <person name="Tritt A."/>
            <person name="Sun H."/>
            <person name="Haridas S."/>
            <person name="LaButti K."/>
            <person name="Ohm R.A."/>
            <person name="Kues U."/>
            <person name="Blanchette R.A."/>
            <person name="Grigoriev I.V."/>
            <person name="Minto R.E."/>
            <person name="Hibbett D.S."/>
        </authorList>
    </citation>
    <scope>NUCLEOTIDE SEQUENCE [LARGE SCALE GENOMIC DNA]</scope>
    <source>
        <strain evidence="20 21">FP15055 ss-10</strain>
    </source>
</reference>
<dbReference type="GO" id="GO:0008270">
    <property type="term" value="F:zinc ion binding"/>
    <property type="evidence" value="ECO:0007669"/>
    <property type="project" value="UniProtKB-KW"/>
</dbReference>
<dbReference type="Proteomes" id="UP000054007">
    <property type="component" value="Unassembled WGS sequence"/>
</dbReference>
<evidence type="ECO:0000256" key="17">
    <source>
        <dbReference type="ARBA" id="ARBA00048889"/>
    </source>
</evidence>
<keyword evidence="9 18" id="KW-0863">Zinc-finger</keyword>
<dbReference type="PANTHER" id="PTHR32523:SF8">
    <property type="entry name" value="DOLICHOL KINASE"/>
    <property type="match status" value="1"/>
</dbReference>
<evidence type="ECO:0000256" key="16">
    <source>
        <dbReference type="ARBA" id="ARBA00039024"/>
    </source>
</evidence>
<feature type="domain" description="MYND-type" evidence="19">
    <location>
        <begin position="432"/>
        <end position="480"/>
    </location>
</feature>
<gene>
    <name evidence="20" type="ORF">CYLTODRAFT_425081</name>
</gene>
<evidence type="ECO:0000256" key="4">
    <source>
        <dbReference type="ARBA" id="ARBA00022528"/>
    </source>
</evidence>
<dbReference type="EMBL" id="KN880628">
    <property type="protein sequence ID" value="KIY64592.1"/>
    <property type="molecule type" value="Genomic_DNA"/>
</dbReference>